<dbReference type="SUPFAM" id="SSF51182">
    <property type="entry name" value="RmlC-like cupins"/>
    <property type="match status" value="1"/>
</dbReference>
<name>A0ABV8RSV0_9SPHN</name>
<dbReference type="Gene3D" id="1.10.10.60">
    <property type="entry name" value="Homeodomain-like"/>
    <property type="match status" value="1"/>
</dbReference>
<organism evidence="6 7">
    <name type="scientific">Novosphingobium tardum</name>
    <dbReference type="NCBI Taxonomy" id="1538021"/>
    <lineage>
        <taxon>Bacteria</taxon>
        <taxon>Pseudomonadati</taxon>
        <taxon>Pseudomonadota</taxon>
        <taxon>Alphaproteobacteria</taxon>
        <taxon>Sphingomonadales</taxon>
        <taxon>Sphingomonadaceae</taxon>
        <taxon>Novosphingobium</taxon>
    </lineage>
</organism>
<keyword evidence="3" id="KW-0010">Activator</keyword>
<comment type="caution">
    <text evidence="6">The sequence shown here is derived from an EMBL/GenBank/DDBJ whole genome shotgun (WGS) entry which is preliminary data.</text>
</comment>
<dbReference type="PRINTS" id="PR00032">
    <property type="entry name" value="HTHARAC"/>
</dbReference>
<dbReference type="Proteomes" id="UP001595828">
    <property type="component" value="Unassembled WGS sequence"/>
</dbReference>
<dbReference type="InterPro" id="IPR009057">
    <property type="entry name" value="Homeodomain-like_sf"/>
</dbReference>
<evidence type="ECO:0000256" key="3">
    <source>
        <dbReference type="ARBA" id="ARBA00023159"/>
    </source>
</evidence>
<keyword evidence="1" id="KW-0805">Transcription regulation</keyword>
<dbReference type="InterPro" id="IPR018060">
    <property type="entry name" value="HTH_AraC"/>
</dbReference>
<evidence type="ECO:0000256" key="1">
    <source>
        <dbReference type="ARBA" id="ARBA00023015"/>
    </source>
</evidence>
<reference evidence="7" key="1">
    <citation type="journal article" date="2019" name="Int. J. Syst. Evol. Microbiol.">
        <title>The Global Catalogue of Microorganisms (GCM) 10K type strain sequencing project: providing services to taxonomists for standard genome sequencing and annotation.</title>
        <authorList>
            <consortium name="The Broad Institute Genomics Platform"/>
            <consortium name="The Broad Institute Genome Sequencing Center for Infectious Disease"/>
            <person name="Wu L."/>
            <person name="Ma J."/>
        </authorList>
    </citation>
    <scope>NUCLEOTIDE SEQUENCE [LARGE SCALE GENOMIC DNA]</scope>
    <source>
        <strain evidence="7">CGMCC 1.12989</strain>
    </source>
</reference>
<keyword evidence="7" id="KW-1185">Reference proteome</keyword>
<dbReference type="Pfam" id="PF02311">
    <property type="entry name" value="AraC_binding"/>
    <property type="match status" value="1"/>
</dbReference>
<dbReference type="InterPro" id="IPR014710">
    <property type="entry name" value="RmlC-like_jellyroll"/>
</dbReference>
<evidence type="ECO:0000313" key="6">
    <source>
        <dbReference type="EMBL" id="MFC4296248.1"/>
    </source>
</evidence>
<feature type="domain" description="HTH araC/xylS-type" evidence="5">
    <location>
        <begin position="155"/>
        <end position="252"/>
    </location>
</feature>
<dbReference type="InterPro" id="IPR020449">
    <property type="entry name" value="Tscrpt_reg_AraC-type_HTH"/>
</dbReference>
<evidence type="ECO:0000313" key="7">
    <source>
        <dbReference type="Proteomes" id="UP001595828"/>
    </source>
</evidence>
<dbReference type="SMART" id="SM00342">
    <property type="entry name" value="HTH_ARAC"/>
    <property type="match status" value="1"/>
</dbReference>
<dbReference type="PANTHER" id="PTHR11019:SF159">
    <property type="entry name" value="TRANSCRIPTIONAL REGULATOR-RELATED"/>
    <property type="match status" value="1"/>
</dbReference>
<dbReference type="RefSeq" id="WP_379539772.1">
    <property type="nucleotide sequence ID" value="NZ_JBHSDR010000008.1"/>
</dbReference>
<protein>
    <submittedName>
        <fullName evidence="6">Helix-turn-helix domain-containing protein</fullName>
    </submittedName>
</protein>
<gene>
    <name evidence="6" type="ORF">ACFO0A_14420</name>
</gene>
<dbReference type="CDD" id="cd06124">
    <property type="entry name" value="cupin_NimR-like_N"/>
    <property type="match status" value="1"/>
</dbReference>
<dbReference type="InterPro" id="IPR011051">
    <property type="entry name" value="RmlC_Cupin_sf"/>
</dbReference>
<dbReference type="PROSITE" id="PS01124">
    <property type="entry name" value="HTH_ARAC_FAMILY_2"/>
    <property type="match status" value="1"/>
</dbReference>
<dbReference type="InterPro" id="IPR003313">
    <property type="entry name" value="AraC-bd"/>
</dbReference>
<evidence type="ECO:0000256" key="4">
    <source>
        <dbReference type="ARBA" id="ARBA00023163"/>
    </source>
</evidence>
<evidence type="ECO:0000259" key="5">
    <source>
        <dbReference type="PROSITE" id="PS01124"/>
    </source>
</evidence>
<accession>A0ABV8RSV0</accession>
<dbReference type="Gene3D" id="2.60.120.10">
    <property type="entry name" value="Jelly Rolls"/>
    <property type="match status" value="1"/>
</dbReference>
<evidence type="ECO:0000256" key="2">
    <source>
        <dbReference type="ARBA" id="ARBA00023125"/>
    </source>
</evidence>
<keyword evidence="4" id="KW-0804">Transcription</keyword>
<dbReference type="SUPFAM" id="SSF46689">
    <property type="entry name" value="Homeodomain-like"/>
    <property type="match status" value="1"/>
</dbReference>
<sequence length="257" mass="28397">MKHSSDYPLETRPVMGFDDSYPAGFVDPPHAHQRAQLTYCEKGVMTVISAANSFILPPRRAIWLPAGTVHEVHCRNAVASYTLYIDPALDTSAQQARVFEVSDLVRALIFEVGHFHPDYDLEGRDGEIARLLLSEIRRMPLLPSALAMPSDPRLLRVCRTLVDNPADQRDIDGWAALAAMGRRTFTRAFREETGAGLATWRQQVRLMAAISRLAEGQPVTTVAYDVGYESPSAFSAVFHRIFGMAPSAFIGLAPGQD</sequence>
<keyword evidence="2" id="KW-0238">DNA-binding</keyword>
<dbReference type="EMBL" id="JBHSDR010000008">
    <property type="protein sequence ID" value="MFC4296248.1"/>
    <property type="molecule type" value="Genomic_DNA"/>
</dbReference>
<dbReference type="Pfam" id="PF12833">
    <property type="entry name" value="HTH_18"/>
    <property type="match status" value="1"/>
</dbReference>
<dbReference type="PANTHER" id="PTHR11019">
    <property type="entry name" value="HTH-TYPE TRANSCRIPTIONAL REGULATOR NIMR"/>
    <property type="match status" value="1"/>
</dbReference>
<proteinExistence type="predicted"/>